<sequence length="656" mass="70911">MASFIGLVAAAPFFHLAAPVKAVTPSPQSIGSDLTILTHNDLNGSLNSTLPAAIVLSTSQTLERAKKSCAALGETLWTPGNRTGETGFLTYLDHEKETEESSQYWISGGSECRTITTKGEVQAVPCGTHLPVLCSQSASVSSRTVADAARNGVLRFIPETDTGTDSRSAFWAFDIRRALRDSAIPIPECSEDCLFLKVWTPYLPRDRSASKKKAVMLWIHGGGFATGTGSDPTIDGGNLASRGDVVVVTINYRSATLGFLALSNTTIKGNYGLSDQIAALDWVRAQIADFGGDVDRIMVFGQSAGADCVRALLASPIARGKFSRAIMMSTPNGAGKALAAWRYMSIEESTQKTAALLDEVGCQWTNGTDRSIQLACLRAQDPMKLITSTYIARSVVADGTILTSNQLPLGSNSTPLDVSVMIGVMHDEGGATALLPQSLNTTQVLTDLGYSSSAILESNAFPMPTGNNATLDLFKLVACVATDAEFRCRGQSTAAAAAKNHIFPTVYSYEFDRSYQILEWSPNFPLCEAPKSAAKPHGDPTQEYFKCHSGDLYYAFGTLERQGRPLRDEDDIPFSQYIVDTWTSFARDGNLNPDLEFLVARGYTNTLAKIKRTGSWKPVQAGKQTLRILNTDVRDEGFRELEQCAALGYPLEYYYG</sequence>
<dbReference type="GO" id="GO:0004104">
    <property type="term" value="F:cholinesterase activity"/>
    <property type="evidence" value="ECO:0007669"/>
    <property type="project" value="InterPro"/>
</dbReference>
<keyword evidence="6" id="KW-1185">Reference proteome</keyword>
<proteinExistence type="inferred from homology"/>
<evidence type="ECO:0000313" key="5">
    <source>
        <dbReference type="EMBL" id="ORY09488.1"/>
    </source>
</evidence>
<dbReference type="EMBL" id="MCFA01000085">
    <property type="protein sequence ID" value="ORY09488.1"/>
    <property type="molecule type" value="Genomic_DNA"/>
</dbReference>
<dbReference type="AlphaFoldDB" id="A0A1Y1ZGV7"/>
<evidence type="ECO:0000256" key="3">
    <source>
        <dbReference type="RuleBase" id="RU361235"/>
    </source>
</evidence>
<feature type="signal peptide" evidence="3">
    <location>
        <begin position="1"/>
        <end position="22"/>
    </location>
</feature>
<comment type="similarity">
    <text evidence="1 3">Belongs to the type-B carboxylesterase/lipase family.</text>
</comment>
<dbReference type="InterPro" id="IPR029058">
    <property type="entry name" value="AB_hydrolase_fold"/>
</dbReference>
<name>A0A1Y1ZGV7_9PLEO</name>
<dbReference type="Gene3D" id="3.40.50.1820">
    <property type="entry name" value="alpha/beta hydrolase"/>
    <property type="match status" value="1"/>
</dbReference>
<evidence type="ECO:0000256" key="1">
    <source>
        <dbReference type="ARBA" id="ARBA00005964"/>
    </source>
</evidence>
<protein>
    <recommendedName>
        <fullName evidence="3">Carboxylic ester hydrolase</fullName>
        <ecNumber evidence="3">3.1.1.-</ecNumber>
    </recommendedName>
</protein>
<dbReference type="Pfam" id="PF00135">
    <property type="entry name" value="COesterase"/>
    <property type="match status" value="1"/>
</dbReference>
<reference evidence="5 6" key="1">
    <citation type="submission" date="2016-07" db="EMBL/GenBank/DDBJ databases">
        <title>Pervasive Adenine N6-methylation of Active Genes in Fungi.</title>
        <authorList>
            <consortium name="DOE Joint Genome Institute"/>
            <person name="Mondo S.J."/>
            <person name="Dannebaum R.O."/>
            <person name="Kuo R.C."/>
            <person name="Labutti K."/>
            <person name="Haridas S."/>
            <person name="Kuo A."/>
            <person name="Salamov A."/>
            <person name="Ahrendt S.R."/>
            <person name="Lipzen A."/>
            <person name="Sullivan W."/>
            <person name="Andreopoulos W.B."/>
            <person name="Clum A."/>
            <person name="Lindquist E."/>
            <person name="Daum C."/>
            <person name="Ramamoorthy G.K."/>
            <person name="Gryganskyi A."/>
            <person name="Culley D."/>
            <person name="Magnuson J.K."/>
            <person name="James T.Y."/>
            <person name="O'Malley M.A."/>
            <person name="Stajich J.E."/>
            <person name="Spatafora J.W."/>
            <person name="Visel A."/>
            <person name="Grigoriev I.V."/>
        </authorList>
    </citation>
    <scope>NUCLEOTIDE SEQUENCE [LARGE SCALE GENOMIC DNA]</scope>
    <source>
        <strain evidence="5 6">CBS 115471</strain>
    </source>
</reference>
<dbReference type="InterPro" id="IPR000997">
    <property type="entry name" value="Cholinesterase"/>
</dbReference>
<dbReference type="SUPFAM" id="SSF53474">
    <property type="entry name" value="alpha/beta-Hydrolases"/>
    <property type="match status" value="1"/>
</dbReference>
<dbReference type="STRING" id="1231657.A0A1Y1ZGV7"/>
<dbReference type="Proteomes" id="UP000193144">
    <property type="component" value="Unassembled WGS sequence"/>
</dbReference>
<feature type="chain" id="PRO_5011824478" description="Carboxylic ester hydrolase" evidence="3">
    <location>
        <begin position="23"/>
        <end position="656"/>
    </location>
</feature>
<dbReference type="InterPro" id="IPR050309">
    <property type="entry name" value="Type-B_Carboxylest/Lipase"/>
</dbReference>
<dbReference type="PROSITE" id="PS00122">
    <property type="entry name" value="CARBOXYLESTERASE_B_1"/>
    <property type="match status" value="1"/>
</dbReference>
<dbReference type="ESTHER" id="9pleo-a0a1y1zgv7">
    <property type="family name" value="Fungal_carboxylesterase_lipase"/>
</dbReference>
<accession>A0A1Y1ZGV7</accession>
<dbReference type="OrthoDB" id="408631at2759"/>
<evidence type="ECO:0000313" key="6">
    <source>
        <dbReference type="Proteomes" id="UP000193144"/>
    </source>
</evidence>
<dbReference type="InterPro" id="IPR019826">
    <property type="entry name" value="Carboxylesterase_B_AS"/>
</dbReference>
<gene>
    <name evidence="5" type="ORF">BCR34DRAFT_487187</name>
</gene>
<comment type="caution">
    <text evidence="5">The sequence shown here is derived from an EMBL/GenBank/DDBJ whole genome shotgun (WGS) entry which is preliminary data.</text>
</comment>
<dbReference type="EC" id="3.1.1.-" evidence="3"/>
<dbReference type="PRINTS" id="PR00878">
    <property type="entry name" value="CHOLNESTRASE"/>
</dbReference>
<evidence type="ECO:0000256" key="2">
    <source>
        <dbReference type="ARBA" id="ARBA00022801"/>
    </source>
</evidence>
<dbReference type="PANTHER" id="PTHR11559">
    <property type="entry name" value="CARBOXYLESTERASE"/>
    <property type="match status" value="1"/>
</dbReference>
<keyword evidence="2 3" id="KW-0378">Hydrolase</keyword>
<organism evidence="5 6">
    <name type="scientific">Clohesyomyces aquaticus</name>
    <dbReference type="NCBI Taxonomy" id="1231657"/>
    <lineage>
        <taxon>Eukaryota</taxon>
        <taxon>Fungi</taxon>
        <taxon>Dikarya</taxon>
        <taxon>Ascomycota</taxon>
        <taxon>Pezizomycotina</taxon>
        <taxon>Dothideomycetes</taxon>
        <taxon>Pleosporomycetidae</taxon>
        <taxon>Pleosporales</taxon>
        <taxon>Lindgomycetaceae</taxon>
        <taxon>Clohesyomyces</taxon>
    </lineage>
</organism>
<dbReference type="InterPro" id="IPR002018">
    <property type="entry name" value="CarbesteraseB"/>
</dbReference>
<evidence type="ECO:0000259" key="4">
    <source>
        <dbReference type="Pfam" id="PF00135"/>
    </source>
</evidence>
<keyword evidence="3" id="KW-0732">Signal</keyword>
<feature type="domain" description="Carboxylesterase type B" evidence="4">
    <location>
        <begin position="189"/>
        <end position="631"/>
    </location>
</feature>